<dbReference type="EMBL" id="MHKO01000003">
    <property type="protein sequence ID" value="OGY93172.1"/>
    <property type="molecule type" value="Genomic_DNA"/>
</dbReference>
<evidence type="ECO:0000313" key="2">
    <source>
        <dbReference type="Proteomes" id="UP000178109"/>
    </source>
</evidence>
<protein>
    <submittedName>
        <fullName evidence="1">Uncharacterized protein</fullName>
    </submittedName>
</protein>
<comment type="caution">
    <text evidence="1">The sequence shown here is derived from an EMBL/GenBank/DDBJ whole genome shotgun (WGS) entry which is preliminary data.</text>
</comment>
<name>A0A1G2BVM2_9BACT</name>
<proteinExistence type="predicted"/>
<sequence length="222" mass="25050">MRCLGLTENSKQSLQEIPPKIARIVLMDMCGLPVTDYLIIDLHHVSDKLAYRAFELKLSNSPFGVVVRTVTSGDAKCQPYFWLRASADLPRMLSATRRYIVAFAPHAVPERAGGFTVGRFLVTAHGRSVVEYCQNQIQPRTLERLTFSELDRSENGYGSMVQEPGHFFRSCCPGNGVAPTIVRELHRWRESIELLLEMLHSNSICLEFTCSGGVIEFHDFDQ</sequence>
<gene>
    <name evidence="1" type="ORF">A3H70_02845</name>
</gene>
<dbReference type="STRING" id="1798553.A3H70_02845"/>
<organism evidence="1 2">
    <name type="scientific">Candidatus Komeilibacteria bacterium RIFCSPLOWO2_02_FULL_48_11</name>
    <dbReference type="NCBI Taxonomy" id="1798553"/>
    <lineage>
        <taxon>Bacteria</taxon>
        <taxon>Candidatus Komeiliibacteriota</taxon>
    </lineage>
</organism>
<evidence type="ECO:0000313" key="1">
    <source>
        <dbReference type="EMBL" id="OGY93172.1"/>
    </source>
</evidence>
<dbReference type="AlphaFoldDB" id="A0A1G2BVM2"/>
<reference evidence="1 2" key="1">
    <citation type="journal article" date="2016" name="Nat. Commun.">
        <title>Thousands of microbial genomes shed light on interconnected biogeochemical processes in an aquifer system.</title>
        <authorList>
            <person name="Anantharaman K."/>
            <person name="Brown C.T."/>
            <person name="Hug L.A."/>
            <person name="Sharon I."/>
            <person name="Castelle C.J."/>
            <person name="Probst A.J."/>
            <person name="Thomas B.C."/>
            <person name="Singh A."/>
            <person name="Wilkins M.J."/>
            <person name="Karaoz U."/>
            <person name="Brodie E.L."/>
            <person name="Williams K.H."/>
            <person name="Hubbard S.S."/>
            <person name="Banfield J.F."/>
        </authorList>
    </citation>
    <scope>NUCLEOTIDE SEQUENCE [LARGE SCALE GENOMIC DNA]</scope>
</reference>
<dbReference type="Proteomes" id="UP000178109">
    <property type="component" value="Unassembled WGS sequence"/>
</dbReference>
<accession>A0A1G2BVM2</accession>